<evidence type="ECO:0000313" key="11">
    <source>
        <dbReference type="Proteomes" id="UP000009022"/>
    </source>
</evidence>
<dbReference type="OMA" id="RDACECD"/>
<evidence type="ECO:0000256" key="6">
    <source>
        <dbReference type="PIRSR" id="PIRSR601211-3"/>
    </source>
</evidence>
<keyword evidence="8" id="KW-0732">Signal</keyword>
<evidence type="ECO:0000313" key="10">
    <source>
        <dbReference type="EMBL" id="EDV21348.1"/>
    </source>
</evidence>
<feature type="chain" id="PRO_5001390297" description="Phospholipase A2" evidence="8">
    <location>
        <begin position="18"/>
        <end position="143"/>
    </location>
</feature>
<protein>
    <recommendedName>
        <fullName evidence="8">Phospholipase A2</fullName>
        <ecNumber evidence="8">3.1.1.4</ecNumber>
    </recommendedName>
</protein>
<dbReference type="GO" id="GO:0005509">
    <property type="term" value="F:calcium ion binding"/>
    <property type="evidence" value="ECO:0007669"/>
    <property type="project" value="InterPro"/>
</dbReference>
<comment type="similarity">
    <text evidence="7">Belongs to the phospholipase A2 family.</text>
</comment>
<organism evidence="10 11">
    <name type="scientific">Trichoplax adhaerens</name>
    <name type="common">Trichoplax reptans</name>
    <dbReference type="NCBI Taxonomy" id="10228"/>
    <lineage>
        <taxon>Eukaryota</taxon>
        <taxon>Metazoa</taxon>
        <taxon>Placozoa</taxon>
        <taxon>Uniplacotomia</taxon>
        <taxon>Trichoplacea</taxon>
        <taxon>Trichoplacidae</taxon>
        <taxon>Trichoplax</taxon>
    </lineage>
</organism>
<feature type="binding site" evidence="5">
    <location>
        <position position="72"/>
    </location>
    <ligand>
        <name>Ca(2+)</name>
        <dbReference type="ChEBI" id="CHEBI:29108"/>
    </ligand>
</feature>
<feature type="signal peptide" evidence="8">
    <location>
        <begin position="1"/>
        <end position="17"/>
    </location>
</feature>
<dbReference type="PhylomeDB" id="B3S7T4"/>
<feature type="domain" description="Phospholipase A2-like central" evidence="9">
    <location>
        <begin position="23"/>
        <end position="143"/>
    </location>
</feature>
<dbReference type="GO" id="GO:0050482">
    <property type="term" value="P:arachidonate secretion"/>
    <property type="evidence" value="ECO:0007669"/>
    <property type="project" value="InterPro"/>
</dbReference>
<evidence type="ECO:0000256" key="8">
    <source>
        <dbReference type="RuleBase" id="RU361236"/>
    </source>
</evidence>
<keyword evidence="8" id="KW-0378">Hydrolase</keyword>
<accession>B3S7T4</accession>
<keyword evidence="3 6" id="KW-1015">Disulfide bond</keyword>
<reference evidence="10 11" key="1">
    <citation type="journal article" date="2008" name="Nature">
        <title>The Trichoplax genome and the nature of placozoans.</title>
        <authorList>
            <person name="Srivastava M."/>
            <person name="Begovic E."/>
            <person name="Chapman J."/>
            <person name="Putnam N.H."/>
            <person name="Hellsten U."/>
            <person name="Kawashima T."/>
            <person name="Kuo A."/>
            <person name="Mitros T."/>
            <person name="Salamov A."/>
            <person name="Carpenter M.L."/>
            <person name="Signorovitch A.Y."/>
            <person name="Moreno M.A."/>
            <person name="Kamm K."/>
            <person name="Grimwood J."/>
            <person name="Schmutz J."/>
            <person name="Shapiro H."/>
            <person name="Grigoriev I.V."/>
            <person name="Buss L.W."/>
            <person name="Schierwater B."/>
            <person name="Dellaporta S.L."/>
            <person name="Rokhsar D.S."/>
        </authorList>
    </citation>
    <scope>NUCLEOTIDE SEQUENCE [LARGE SCALE GENOMIC DNA]</scope>
    <source>
        <strain evidence="10 11">Grell-BS-1999</strain>
    </source>
</reference>
<dbReference type="PROSITE" id="PS51257">
    <property type="entry name" value="PROKAR_LIPOPROTEIN"/>
    <property type="match status" value="1"/>
</dbReference>
<comment type="subcellular location">
    <subcellularLocation>
        <location evidence="1 8">Secreted</location>
    </subcellularLocation>
</comment>
<gene>
    <name evidence="10" type="ORF">TRIADDRAFT_63140</name>
</gene>
<dbReference type="eggNOG" id="KOG4087">
    <property type="taxonomic scope" value="Eukaryota"/>
</dbReference>
<evidence type="ECO:0000256" key="2">
    <source>
        <dbReference type="ARBA" id="ARBA00022525"/>
    </source>
</evidence>
<feature type="disulfide bond" evidence="6">
    <location>
        <begin position="49"/>
        <end position="68"/>
    </location>
</feature>
<feature type="disulfide bond" evidence="6">
    <location>
        <begin position="74"/>
        <end position="117"/>
    </location>
</feature>
<dbReference type="RefSeq" id="XP_002116315.1">
    <property type="nucleotide sequence ID" value="XM_002116279.1"/>
</dbReference>
<feature type="binding site" evidence="5">
    <location>
        <position position="50"/>
    </location>
    <ligand>
        <name>Ca(2+)</name>
        <dbReference type="ChEBI" id="CHEBI:29108"/>
    </ligand>
</feature>
<dbReference type="InterPro" id="IPR036444">
    <property type="entry name" value="PLipase_A2_dom_sf"/>
</dbReference>
<name>B3S7T4_TRIAD</name>
<dbReference type="STRING" id="10228.B3S7T4"/>
<dbReference type="PROSITE" id="PS00118">
    <property type="entry name" value="PA2_HIS"/>
    <property type="match status" value="1"/>
</dbReference>
<dbReference type="SMR" id="B3S7T4"/>
<sequence>MKVFCLVIAALFVACEAKNADRSALNFQSMISYTTGRSALAFNGYGNWCGLGPYFSTPATVDKIDECCRSHDNCYSDTGCNLLQWEVLNPYDWHKNSAGRITCDDAWGTCDRANCECDRVAAECFASYPYNCDYAPLSYKLFC</sequence>
<keyword evidence="5" id="KW-0479">Metal-binding</keyword>
<dbReference type="InterPro" id="IPR016090">
    <property type="entry name" value="PLA2-like_dom"/>
</dbReference>
<feature type="disulfide bond" evidence="6">
    <location>
        <begin position="80"/>
        <end position="110"/>
    </location>
</feature>
<dbReference type="PANTHER" id="PTHR11716:SF107">
    <property type="entry name" value="PHOSPHOLIPASE A2"/>
    <property type="match status" value="1"/>
</dbReference>
<feature type="binding site" evidence="5">
    <location>
        <position position="52"/>
    </location>
    <ligand>
        <name>Ca(2+)</name>
        <dbReference type="ChEBI" id="CHEBI:29108"/>
    </ligand>
</feature>
<dbReference type="PANTHER" id="PTHR11716">
    <property type="entry name" value="PHOSPHOLIPASE A2 FAMILY MEMBER"/>
    <property type="match status" value="1"/>
</dbReference>
<dbReference type="HOGENOM" id="CLU_090683_1_1_1"/>
<dbReference type="Pfam" id="PF00068">
    <property type="entry name" value="Phospholip_A2_1"/>
    <property type="match status" value="1"/>
</dbReference>
<dbReference type="GO" id="GO:0016042">
    <property type="term" value="P:lipid catabolic process"/>
    <property type="evidence" value="ECO:0007669"/>
    <property type="project" value="InterPro"/>
</dbReference>
<dbReference type="Proteomes" id="UP000009022">
    <property type="component" value="Unassembled WGS sequence"/>
</dbReference>
<dbReference type="AlphaFoldDB" id="B3S7T4"/>
<evidence type="ECO:0000256" key="3">
    <source>
        <dbReference type="ARBA" id="ARBA00023157"/>
    </source>
</evidence>
<dbReference type="InterPro" id="IPR001211">
    <property type="entry name" value="PLA2"/>
</dbReference>
<dbReference type="InParanoid" id="B3S7T4"/>
<evidence type="ECO:0000259" key="9">
    <source>
        <dbReference type="SMART" id="SM00085"/>
    </source>
</evidence>
<dbReference type="FunCoup" id="B3S7T4">
    <property type="interactions" value="59"/>
</dbReference>
<keyword evidence="8" id="KW-0443">Lipid metabolism</keyword>
<dbReference type="GO" id="GO:0004623">
    <property type="term" value="F:phospholipase A2 activity"/>
    <property type="evidence" value="ECO:0007669"/>
    <property type="project" value="UniProtKB-EC"/>
</dbReference>
<dbReference type="SUPFAM" id="SSF48619">
    <property type="entry name" value="Phospholipase A2, PLA2"/>
    <property type="match status" value="1"/>
</dbReference>
<evidence type="ECO:0000256" key="4">
    <source>
        <dbReference type="PIRSR" id="PIRSR601211-1"/>
    </source>
</evidence>
<dbReference type="GO" id="GO:0006644">
    <property type="term" value="P:phospholipid metabolic process"/>
    <property type="evidence" value="ECO:0007669"/>
    <property type="project" value="InterPro"/>
</dbReference>
<keyword evidence="5 8" id="KW-0106">Calcium</keyword>
<keyword evidence="11" id="KW-1185">Reference proteome</keyword>
<evidence type="ECO:0000256" key="7">
    <source>
        <dbReference type="RuleBase" id="RU003654"/>
    </source>
</evidence>
<evidence type="ECO:0000256" key="5">
    <source>
        <dbReference type="PIRSR" id="PIRSR601211-2"/>
    </source>
</evidence>
<dbReference type="PRINTS" id="PR00389">
    <property type="entry name" value="PHPHLIPASEA2"/>
</dbReference>
<feature type="active site" evidence="4">
    <location>
        <position position="118"/>
    </location>
</feature>
<comment type="catalytic activity">
    <reaction evidence="8">
        <text>a 1,2-diacyl-sn-glycero-3-phosphocholine + H2O = a 1-acyl-sn-glycero-3-phosphocholine + a fatty acid + H(+)</text>
        <dbReference type="Rhea" id="RHEA:15801"/>
        <dbReference type="ChEBI" id="CHEBI:15377"/>
        <dbReference type="ChEBI" id="CHEBI:15378"/>
        <dbReference type="ChEBI" id="CHEBI:28868"/>
        <dbReference type="ChEBI" id="CHEBI:57643"/>
        <dbReference type="ChEBI" id="CHEBI:58168"/>
        <dbReference type="EC" id="3.1.1.4"/>
    </reaction>
</comment>
<dbReference type="CTD" id="6757528"/>
<dbReference type="SMART" id="SM00085">
    <property type="entry name" value="PA2c"/>
    <property type="match status" value="1"/>
</dbReference>
<evidence type="ECO:0000256" key="1">
    <source>
        <dbReference type="ARBA" id="ARBA00004613"/>
    </source>
</evidence>
<dbReference type="InterPro" id="IPR033113">
    <property type="entry name" value="PLA2_histidine"/>
</dbReference>
<dbReference type="Gene3D" id="1.20.90.10">
    <property type="entry name" value="Phospholipase A2 domain"/>
    <property type="match status" value="1"/>
</dbReference>
<feature type="disulfide bond" evidence="6">
    <location>
        <begin position="67"/>
        <end position="124"/>
    </location>
</feature>
<dbReference type="EC" id="3.1.1.4" evidence="8"/>
<feature type="disulfide bond" evidence="6">
    <location>
        <begin position="103"/>
        <end position="115"/>
    </location>
</feature>
<keyword evidence="2 8" id="KW-0964">Secreted</keyword>
<dbReference type="KEGG" id="tad:TRIADDRAFT_63140"/>
<comment type="cofactor">
    <cofactor evidence="5">
        <name>Ca(2+)</name>
        <dbReference type="ChEBI" id="CHEBI:29108"/>
    </cofactor>
    <text evidence="5">Binds 1 Ca(2+) ion per subunit.</text>
</comment>
<dbReference type="GO" id="GO:0005576">
    <property type="term" value="C:extracellular region"/>
    <property type="evidence" value="ECO:0007669"/>
    <property type="project" value="UniProtKB-SubCell"/>
</dbReference>
<feature type="active site" evidence="4">
    <location>
        <position position="71"/>
    </location>
</feature>
<dbReference type="OrthoDB" id="5841574at2759"/>
<dbReference type="EMBL" id="DS985254">
    <property type="protein sequence ID" value="EDV21348.1"/>
    <property type="molecule type" value="Genomic_DNA"/>
</dbReference>
<dbReference type="GeneID" id="6757528"/>
<dbReference type="CDD" id="cd00125">
    <property type="entry name" value="PLA2c"/>
    <property type="match status" value="1"/>
</dbReference>
<proteinExistence type="inferred from homology"/>